<keyword evidence="4" id="KW-1185">Reference proteome</keyword>
<evidence type="ECO:0000313" key="3">
    <source>
        <dbReference type="Proteomes" id="UP000198956"/>
    </source>
</evidence>
<evidence type="ECO:0000313" key="4">
    <source>
        <dbReference type="Proteomes" id="UP000826616"/>
    </source>
</evidence>
<sequence>MKRTLPRITFPRFSLKDFKVPSYLLRKKSGHIGMVLEDRGLRYAEVHHDAQTIHIKKAGFFELDSGLIERGKLIDCARIESELSTKVQEEGLKGKKAIISLPSSSVFIRKVLLPPVPEKEVRMLLEVELESTVHVPFQRPYFDYYKLEQAPNGEAEEEQEQYWVVAAPGDLVDQYIELFSVLRIELVAAEIEPLALYRVLAKYRAEEEEFIIVQLGLHSVNVFFFKGDIPEFVRNIPIDLTNYNITLDERGMQSYSLIQYMEDRGMFDGFARDLIRELERVLTFYEFNMKKDGTRISKMYLTGDFPNIEKIISILQENIKHAEVTRFPAEHIFHPFTGQDEVQAYMAPIGLAMRG</sequence>
<gene>
    <name evidence="1" type="primary">pilM</name>
    <name evidence="1" type="ORF">K3F53_14770</name>
    <name evidence="2" type="ORF">SAMN04489735_101214</name>
</gene>
<dbReference type="Pfam" id="PF11104">
    <property type="entry name" value="PilM_2"/>
    <property type="match status" value="1"/>
</dbReference>
<accession>A0A1G7ZRW6</accession>
<dbReference type="EMBL" id="FNDE01000012">
    <property type="protein sequence ID" value="SDH11441.1"/>
    <property type="molecule type" value="Genomic_DNA"/>
</dbReference>
<dbReference type="PANTHER" id="PTHR32432:SF3">
    <property type="entry name" value="ETHANOLAMINE UTILIZATION PROTEIN EUTJ"/>
    <property type="match status" value="1"/>
</dbReference>
<dbReference type="AlphaFoldDB" id="A0A1G7ZRW6"/>
<evidence type="ECO:0000313" key="2">
    <source>
        <dbReference type="EMBL" id="SDH11441.1"/>
    </source>
</evidence>
<dbReference type="InterPro" id="IPR050696">
    <property type="entry name" value="FtsA/MreB"/>
</dbReference>
<dbReference type="EMBL" id="CP080764">
    <property type="protein sequence ID" value="QYY42117.1"/>
    <property type="molecule type" value="Genomic_DNA"/>
</dbReference>
<dbReference type="Gene3D" id="3.30.1490.300">
    <property type="match status" value="1"/>
</dbReference>
<dbReference type="InterPro" id="IPR005883">
    <property type="entry name" value="PilM"/>
</dbReference>
<organism evidence="2 3">
    <name type="scientific">Aneurinibacillus thermoaerophilus</name>
    <dbReference type="NCBI Taxonomy" id="143495"/>
    <lineage>
        <taxon>Bacteria</taxon>
        <taxon>Bacillati</taxon>
        <taxon>Bacillota</taxon>
        <taxon>Bacilli</taxon>
        <taxon>Bacillales</taxon>
        <taxon>Paenibacillaceae</taxon>
        <taxon>Aneurinibacillus group</taxon>
        <taxon>Aneurinibacillus</taxon>
    </lineage>
</organism>
<dbReference type="GeneID" id="97142642"/>
<dbReference type="Proteomes" id="UP000826616">
    <property type="component" value="Chromosome"/>
</dbReference>
<dbReference type="PANTHER" id="PTHR32432">
    <property type="entry name" value="CELL DIVISION PROTEIN FTSA-RELATED"/>
    <property type="match status" value="1"/>
</dbReference>
<dbReference type="OrthoDB" id="2690797at2"/>
<proteinExistence type="predicted"/>
<reference evidence="2 3" key="1">
    <citation type="submission" date="2016-10" db="EMBL/GenBank/DDBJ databases">
        <authorList>
            <person name="de Groot N.N."/>
        </authorList>
    </citation>
    <scope>NUCLEOTIDE SEQUENCE [LARGE SCALE GENOMIC DNA]</scope>
    <source>
        <strain evidence="2 3">L 420-91</strain>
    </source>
</reference>
<name>A0A1G7ZRW6_ANETH</name>
<evidence type="ECO:0000313" key="1">
    <source>
        <dbReference type="EMBL" id="QYY42117.1"/>
    </source>
</evidence>
<dbReference type="Gene3D" id="3.30.420.40">
    <property type="match status" value="2"/>
</dbReference>
<protein>
    <submittedName>
        <fullName evidence="1">Pilus assembly protein PilM</fullName>
    </submittedName>
    <submittedName>
        <fullName evidence="2">Tfp pilus assembly protein, ATPase PilM</fullName>
    </submittedName>
</protein>
<dbReference type="Proteomes" id="UP000198956">
    <property type="component" value="Unassembled WGS sequence"/>
</dbReference>
<dbReference type="RefSeq" id="WP_091260402.1">
    <property type="nucleotide sequence ID" value="NZ_CP080764.1"/>
</dbReference>
<dbReference type="InterPro" id="IPR043129">
    <property type="entry name" value="ATPase_NBD"/>
</dbReference>
<reference evidence="1 4" key="2">
    <citation type="submission" date="2021-08" db="EMBL/GenBank/DDBJ databases">
        <title>Complete genome sequence of the strain Aneurinibacillus thermoaerophilus CCM 8960.</title>
        <authorList>
            <person name="Musilova J."/>
            <person name="Kourilova X."/>
            <person name="Pernicova I."/>
            <person name="Bezdicek M."/>
            <person name="Lengerova M."/>
            <person name="Obruca S."/>
            <person name="Sedlar K."/>
        </authorList>
    </citation>
    <scope>NUCLEOTIDE SEQUENCE [LARGE SCALE GENOMIC DNA]</scope>
    <source>
        <strain evidence="1 4">CCM 8960</strain>
    </source>
</reference>
<dbReference type="SUPFAM" id="SSF53067">
    <property type="entry name" value="Actin-like ATPase domain"/>
    <property type="match status" value="1"/>
</dbReference>